<dbReference type="PANTHER" id="PTHR39087:SF2">
    <property type="entry name" value="UPF0104 MEMBRANE PROTEIN MJ1595"/>
    <property type="match status" value="1"/>
</dbReference>
<comment type="similarity">
    <text evidence="6">Belongs to the LPG synthase family.</text>
</comment>
<organism evidence="7 8">
    <name type="scientific">Planococcus lenghuensis</name>
    <dbReference type="NCBI Taxonomy" id="2213202"/>
    <lineage>
        <taxon>Bacteria</taxon>
        <taxon>Bacillati</taxon>
        <taxon>Bacillota</taxon>
        <taxon>Bacilli</taxon>
        <taxon>Bacillales</taxon>
        <taxon>Caryophanaceae</taxon>
        <taxon>Planococcus</taxon>
    </lineage>
</organism>
<dbReference type="GO" id="GO:0006629">
    <property type="term" value="P:lipid metabolic process"/>
    <property type="evidence" value="ECO:0007669"/>
    <property type="project" value="UniProtKB-KW"/>
</dbReference>
<comment type="catalytic activity">
    <reaction evidence="6">
        <text>L-lysyl-tRNA(Lys) + a 1,2-diacyl-sn-glycero-3-phospho-(1'-sn-glycerol) = a 1,2-diacyl-sn-glycero-3-phospho-1'-(3'-O-L-lysyl)-sn-glycerol + tRNA(Lys)</text>
        <dbReference type="Rhea" id="RHEA:10668"/>
        <dbReference type="Rhea" id="RHEA-COMP:9696"/>
        <dbReference type="Rhea" id="RHEA-COMP:9697"/>
        <dbReference type="ChEBI" id="CHEBI:64716"/>
        <dbReference type="ChEBI" id="CHEBI:75792"/>
        <dbReference type="ChEBI" id="CHEBI:78442"/>
        <dbReference type="ChEBI" id="CHEBI:78529"/>
        <dbReference type="EC" id="2.3.2.3"/>
    </reaction>
</comment>
<feature type="transmembrane region" description="Helical" evidence="6">
    <location>
        <begin position="126"/>
        <end position="145"/>
    </location>
</feature>
<accession>A0A1Q2L0N0</accession>
<reference evidence="7 8" key="1">
    <citation type="submission" date="2017-02" db="EMBL/GenBank/DDBJ databases">
        <title>The complete genomic sequence of a novel cold adapted crude oil-degrading bacterium Planococcus qaidamina Y42.</title>
        <authorList>
            <person name="Yang R."/>
        </authorList>
    </citation>
    <scope>NUCLEOTIDE SEQUENCE [LARGE SCALE GENOMIC DNA]</scope>
    <source>
        <strain evidence="7 8">Y42</strain>
    </source>
</reference>
<dbReference type="EMBL" id="CP019640">
    <property type="protein sequence ID" value="AQQ53452.1"/>
    <property type="molecule type" value="Genomic_DNA"/>
</dbReference>
<keyword evidence="2" id="KW-1003">Cell membrane</keyword>
<keyword evidence="8" id="KW-1185">Reference proteome</keyword>
<proteinExistence type="inferred from homology"/>
<evidence type="ECO:0000256" key="1">
    <source>
        <dbReference type="ARBA" id="ARBA00004651"/>
    </source>
</evidence>
<keyword evidence="4 6" id="KW-1133">Transmembrane helix</keyword>
<feature type="transmembrane region" description="Helical" evidence="6">
    <location>
        <begin position="41"/>
        <end position="61"/>
    </location>
</feature>
<dbReference type="EC" id="2.3.2.3" evidence="6"/>
<evidence type="ECO:0000256" key="2">
    <source>
        <dbReference type="ARBA" id="ARBA00022475"/>
    </source>
</evidence>
<evidence type="ECO:0000256" key="3">
    <source>
        <dbReference type="ARBA" id="ARBA00022692"/>
    </source>
</evidence>
<dbReference type="RefSeq" id="WP_077589349.1">
    <property type="nucleotide sequence ID" value="NZ_CP019640.1"/>
</dbReference>
<dbReference type="KEGG" id="pmar:B0X71_10455"/>
<dbReference type="Pfam" id="PF03706">
    <property type="entry name" value="LPG_synthase_TM"/>
    <property type="match status" value="1"/>
</dbReference>
<dbReference type="Proteomes" id="UP000188184">
    <property type="component" value="Chromosome"/>
</dbReference>
<feature type="transmembrane region" description="Helical" evidence="6">
    <location>
        <begin position="12"/>
        <end position="35"/>
    </location>
</feature>
<sequence length="313" mass="34975">MGKKLLKPLIHIGSLLLFLFFLFLTVRFFDIGLLIQQLRQIFFNGHWFVFLTACYLSAFVLRTMAWKMYLKGQHPFRVYLSALFYSLFINHIFPFKAGEVVRTGVLAGEPEMDIDTAAHSVIVMRLLDLACLGSLSLAGALVFGVSLDTHFLFLLVSVCFVIGLGMLWILHKKSPAFYRKHSAILEAALSLKRFPLILGLIGFSWILEAVVLYGFIKGTGLDLAFLEAIWANSLTVASGVFQFAPGGLATYESVLSFALVQTGFDWAQAYHLAIITHGYKFLFSFAAGASALILHPIPLLQLKKWTLKKGRQV</sequence>
<dbReference type="GO" id="GO:0005886">
    <property type="term" value="C:plasma membrane"/>
    <property type="evidence" value="ECO:0007669"/>
    <property type="project" value="UniProtKB-SubCell"/>
</dbReference>
<dbReference type="GO" id="GO:0050071">
    <property type="term" value="F:phosphatidylglycerol lysyltransferase activity"/>
    <property type="evidence" value="ECO:0007669"/>
    <property type="project" value="UniProtKB-EC"/>
</dbReference>
<dbReference type="InterPro" id="IPR022791">
    <property type="entry name" value="L-PG_synthase/AglD"/>
</dbReference>
<evidence type="ECO:0000313" key="7">
    <source>
        <dbReference type="EMBL" id="AQQ53452.1"/>
    </source>
</evidence>
<keyword evidence="6" id="KW-0046">Antibiotic resistance</keyword>
<evidence type="ECO:0000256" key="5">
    <source>
        <dbReference type="ARBA" id="ARBA00023136"/>
    </source>
</evidence>
<protein>
    <recommendedName>
        <fullName evidence="6">Phosphatidylglycerol lysyltransferase</fullName>
        <ecNumber evidence="6">2.3.2.3</ecNumber>
    </recommendedName>
    <alternativeName>
        <fullName evidence="6">Lysylphosphatidylglycerol synthase</fullName>
    </alternativeName>
</protein>
<keyword evidence="3 6" id="KW-0812">Transmembrane</keyword>
<gene>
    <name evidence="6" type="primary">mprF</name>
    <name evidence="7" type="ORF">B0X71_10455</name>
</gene>
<keyword evidence="5 6" id="KW-0472">Membrane</keyword>
<feature type="transmembrane region" description="Helical" evidence="6">
    <location>
        <begin position="151"/>
        <end position="170"/>
    </location>
</feature>
<evidence type="ECO:0000256" key="6">
    <source>
        <dbReference type="RuleBase" id="RU363042"/>
    </source>
</evidence>
<keyword evidence="6" id="KW-0443">Lipid metabolism</keyword>
<feature type="transmembrane region" description="Helical" evidence="6">
    <location>
        <begin position="194"/>
        <end position="216"/>
    </location>
</feature>
<comment type="subcellular location">
    <subcellularLocation>
        <location evidence="1 6">Cell membrane</location>
        <topology evidence="1 6">Multi-pass membrane protein</topology>
    </subcellularLocation>
</comment>
<comment type="function">
    <text evidence="6">Catalyzes the transfer of a lysyl group from L-lysyl-tRNA(Lys) to membrane-bound phosphatidylglycerol (PG), which produces lysylphosphatidylglycerol (LPG), a major component of the bacterial membrane with a positive net charge. LPG synthesis contributes to bacterial virulence as it is involved in the resistance mechanism against cationic antimicrobial peptides (CAMP) produces by the host's immune system (defensins, cathelicidins) and by the competing microorganisms.</text>
</comment>
<dbReference type="AlphaFoldDB" id="A0A1Q2L0N0"/>
<evidence type="ECO:0000313" key="8">
    <source>
        <dbReference type="Proteomes" id="UP000188184"/>
    </source>
</evidence>
<keyword evidence="6" id="KW-0808">Transferase</keyword>
<dbReference type="OrthoDB" id="2111097at2"/>
<dbReference type="PANTHER" id="PTHR39087">
    <property type="entry name" value="UPF0104 MEMBRANE PROTEIN MJ1595"/>
    <property type="match status" value="1"/>
</dbReference>
<feature type="transmembrane region" description="Helical" evidence="6">
    <location>
        <begin position="281"/>
        <end position="302"/>
    </location>
</feature>
<dbReference type="GO" id="GO:0046677">
    <property type="term" value="P:response to antibiotic"/>
    <property type="evidence" value="ECO:0007669"/>
    <property type="project" value="UniProtKB-KW"/>
</dbReference>
<name>A0A1Q2L0N0_9BACL</name>
<evidence type="ECO:0000256" key="4">
    <source>
        <dbReference type="ARBA" id="ARBA00022989"/>
    </source>
</evidence>